<evidence type="ECO:0000313" key="3">
    <source>
        <dbReference type="Proteomes" id="UP000013009"/>
    </source>
</evidence>
<dbReference type="PATRIC" id="fig|1217695.3.peg.1838"/>
<dbReference type="InterPro" id="IPR016181">
    <property type="entry name" value="Acyl_CoA_acyltransferase"/>
</dbReference>
<sequence>MNIIKLVNTPELLAQAAHWFSDQWGIPVEAYRDSIKTSIEQPEGIPQWYVILNEQQQIIAGTGVIENDFHDRKDLSPNLCALFVEETYRKQNIARQLLDFARAEMKTLGFEKLYLVSDLDDFYEKCGWTFLTRVKEDEGELMKMYVADTF</sequence>
<dbReference type="HOGENOM" id="CLU_117112_1_0_6"/>
<dbReference type="Gene3D" id="3.40.630.30">
    <property type="match status" value="1"/>
</dbReference>
<protein>
    <recommendedName>
        <fullName evidence="1">N-acetyltransferase domain-containing protein</fullName>
    </recommendedName>
</protein>
<organism evidence="2 3">
    <name type="scientific">Acinetobacter colistiniresistens</name>
    <dbReference type="NCBI Taxonomy" id="280145"/>
    <lineage>
        <taxon>Bacteria</taxon>
        <taxon>Pseudomonadati</taxon>
        <taxon>Pseudomonadota</taxon>
        <taxon>Gammaproteobacteria</taxon>
        <taxon>Moraxellales</taxon>
        <taxon>Moraxellaceae</taxon>
        <taxon>Acinetobacter</taxon>
    </lineage>
</organism>
<evidence type="ECO:0000313" key="2">
    <source>
        <dbReference type="EMBL" id="ENX34610.1"/>
    </source>
</evidence>
<evidence type="ECO:0000259" key="1">
    <source>
        <dbReference type="PROSITE" id="PS51186"/>
    </source>
</evidence>
<dbReference type="InterPro" id="IPR000182">
    <property type="entry name" value="GNAT_dom"/>
</dbReference>
<comment type="caution">
    <text evidence="2">The sequence shown here is derived from an EMBL/GenBank/DDBJ whole genome shotgun (WGS) entry which is preliminary data.</text>
</comment>
<dbReference type="EMBL" id="APRZ01000015">
    <property type="protein sequence ID" value="ENX34610.1"/>
    <property type="molecule type" value="Genomic_DNA"/>
</dbReference>
<reference evidence="2 3" key="1">
    <citation type="submission" date="2013-02" db="EMBL/GenBank/DDBJ databases">
        <title>The Genome Sequence of Acinetobacter sp. NIPH 1859.</title>
        <authorList>
            <consortium name="The Broad Institute Genome Sequencing Platform"/>
            <consortium name="The Broad Institute Genome Sequencing Center for Infectious Disease"/>
            <person name="Cerqueira G."/>
            <person name="Feldgarden M."/>
            <person name="Courvalin P."/>
            <person name="Perichon B."/>
            <person name="Grillot-Courvalin C."/>
            <person name="Clermont D."/>
            <person name="Rocha E."/>
            <person name="Yoon E.-J."/>
            <person name="Nemec A."/>
            <person name="Walker B."/>
            <person name="Young S.K."/>
            <person name="Zeng Q."/>
            <person name="Gargeya S."/>
            <person name="Fitzgerald M."/>
            <person name="Haas B."/>
            <person name="Abouelleil A."/>
            <person name="Alvarado L."/>
            <person name="Arachchi H.M."/>
            <person name="Berlin A.M."/>
            <person name="Chapman S.B."/>
            <person name="Dewar J."/>
            <person name="Goldberg J."/>
            <person name="Griggs A."/>
            <person name="Gujja S."/>
            <person name="Hansen M."/>
            <person name="Howarth C."/>
            <person name="Imamovic A."/>
            <person name="Larimer J."/>
            <person name="McCowan C."/>
            <person name="Murphy C."/>
            <person name="Neiman D."/>
            <person name="Pearson M."/>
            <person name="Priest M."/>
            <person name="Roberts A."/>
            <person name="Saif S."/>
            <person name="Shea T."/>
            <person name="Sisk P."/>
            <person name="Sykes S."/>
            <person name="Wortman J."/>
            <person name="Nusbaum C."/>
            <person name="Birren B."/>
        </authorList>
    </citation>
    <scope>NUCLEOTIDE SEQUENCE [LARGE SCALE GENOMIC DNA]</scope>
    <source>
        <strain evidence="2 3">NIPH 1859</strain>
    </source>
</reference>
<dbReference type="CDD" id="cd04301">
    <property type="entry name" value="NAT_SF"/>
    <property type="match status" value="1"/>
</dbReference>
<dbReference type="Pfam" id="PF13508">
    <property type="entry name" value="Acetyltransf_7"/>
    <property type="match status" value="1"/>
</dbReference>
<dbReference type="AlphaFoldDB" id="N9R7L7"/>
<dbReference type="SUPFAM" id="SSF55729">
    <property type="entry name" value="Acyl-CoA N-acyltransferases (Nat)"/>
    <property type="match status" value="1"/>
</dbReference>
<keyword evidence="3" id="KW-1185">Reference proteome</keyword>
<gene>
    <name evidence="2" type="ORF">F889_01898</name>
</gene>
<feature type="domain" description="N-acetyltransferase" evidence="1">
    <location>
        <begin position="3"/>
        <end position="147"/>
    </location>
</feature>
<dbReference type="Proteomes" id="UP000013009">
    <property type="component" value="Unassembled WGS sequence"/>
</dbReference>
<proteinExistence type="predicted"/>
<dbReference type="OrthoDB" id="9789053at2"/>
<dbReference type="PROSITE" id="PS51186">
    <property type="entry name" value="GNAT"/>
    <property type="match status" value="1"/>
</dbReference>
<dbReference type="GO" id="GO:0016747">
    <property type="term" value="F:acyltransferase activity, transferring groups other than amino-acyl groups"/>
    <property type="evidence" value="ECO:0007669"/>
    <property type="project" value="InterPro"/>
</dbReference>
<name>N9R7L7_9GAMM</name>
<dbReference type="RefSeq" id="WP_005273408.1">
    <property type="nucleotide sequence ID" value="NZ_KB850195.1"/>
</dbReference>
<accession>N9R7L7</accession>